<dbReference type="Pfam" id="PF00013">
    <property type="entry name" value="KH_1"/>
    <property type="match status" value="4"/>
</dbReference>
<dbReference type="PANTHER" id="PTHR10288">
    <property type="entry name" value="KH DOMAIN CONTAINING RNA BINDING PROTEIN"/>
    <property type="match status" value="1"/>
</dbReference>
<dbReference type="SMART" id="SM00322">
    <property type="entry name" value="KH"/>
    <property type="match status" value="4"/>
</dbReference>
<evidence type="ECO:0000256" key="3">
    <source>
        <dbReference type="SAM" id="MobiDB-lite"/>
    </source>
</evidence>
<reference evidence="5" key="2">
    <citation type="submission" date="2025-08" db="UniProtKB">
        <authorList>
            <consortium name="Ensembl"/>
        </authorList>
    </citation>
    <scope>IDENTIFICATION</scope>
</reference>
<evidence type="ECO:0000313" key="6">
    <source>
        <dbReference type="Proteomes" id="UP000694548"/>
    </source>
</evidence>
<dbReference type="GeneTree" id="ENSGT00940000156744"/>
<evidence type="ECO:0000313" key="5">
    <source>
        <dbReference type="Ensembl" id="ENSNFUP00015043773.1"/>
    </source>
</evidence>
<dbReference type="Gene3D" id="3.30.1370.10">
    <property type="entry name" value="K Homology domain, type 1"/>
    <property type="match status" value="4"/>
</dbReference>
<feature type="domain" description="K Homology" evidence="4">
    <location>
        <begin position="226"/>
        <end position="296"/>
    </location>
</feature>
<evidence type="ECO:0000256" key="1">
    <source>
        <dbReference type="ARBA" id="ARBA00022737"/>
    </source>
</evidence>
<feature type="compositionally biased region" description="Low complexity" evidence="3">
    <location>
        <begin position="460"/>
        <end position="477"/>
    </location>
</feature>
<dbReference type="FunFam" id="3.30.1370.10:FF:000060">
    <property type="entry name" value="Far upstream element binding protein 3"/>
    <property type="match status" value="1"/>
</dbReference>
<proteinExistence type="predicted"/>
<keyword evidence="1" id="KW-0677">Repeat</keyword>
<keyword evidence="6" id="KW-1185">Reference proteome</keyword>
<sequence>MAAKMGGDQMPTMNSSCPVIDPSLYGFGGQKRSLDNGVGNHLSAMVHQRAFTTEDFQVPDKMVGFIIGKGGEQISRIQQESGCKIQIASDSGGMLDRPCTLTGSPENIDQAKRLLSEIIEQCRYGPGFHNDMDGNSSIQQILIPANKVGLVIGKGGETIKQLQERTGVQMIMIQDDPMPTGADKPLRITGDPHKVQQARELVVKLIRDKDQGDFRAGRVDFGSKMGGSSLDVVVPRFAVGIIIGRNGEMIKKIQSDAGVRIQFKQDDGVSPDRVAQVMGQPDHCHHAAHLINELVQTAQERDGFGGVIGRRGRGDCNVGGTGGLQEVTYAVPADKCGLVIGKGGETIKNIKEQSRAHVELQRNPPPNTDPNVRIFSIRGTPQQLEKARQLIDERIGVGGPPHPFLLKCYCLDQLLHLNSRLLFRFNSIRSPGTHTDRFSFSGPQMFMTGGWGTTFQIWQPQGQQDQSQQNQPQSSAPDYNKTWGQTAGPGSQQTSNPDYNAWVDFYRQPMAFFNQSAQQTPAPGLQEIGFAFGSTNGH</sequence>
<organism evidence="5 6">
    <name type="scientific">Nothobranchius furzeri</name>
    <name type="common">Turquoise killifish</name>
    <dbReference type="NCBI Taxonomy" id="105023"/>
    <lineage>
        <taxon>Eukaryota</taxon>
        <taxon>Metazoa</taxon>
        <taxon>Chordata</taxon>
        <taxon>Craniata</taxon>
        <taxon>Vertebrata</taxon>
        <taxon>Euteleostomi</taxon>
        <taxon>Actinopterygii</taxon>
        <taxon>Neopterygii</taxon>
        <taxon>Teleostei</taxon>
        <taxon>Neoteleostei</taxon>
        <taxon>Acanthomorphata</taxon>
        <taxon>Ovalentaria</taxon>
        <taxon>Atherinomorphae</taxon>
        <taxon>Cyprinodontiformes</taxon>
        <taxon>Nothobranchiidae</taxon>
        <taxon>Nothobranchius</taxon>
    </lineage>
</organism>
<feature type="domain" description="K Homology" evidence="4">
    <location>
        <begin position="323"/>
        <end position="396"/>
    </location>
</feature>
<evidence type="ECO:0000256" key="2">
    <source>
        <dbReference type="PROSITE-ProRule" id="PRU00117"/>
    </source>
</evidence>
<reference evidence="5" key="3">
    <citation type="submission" date="2025-09" db="UniProtKB">
        <authorList>
            <consortium name="Ensembl"/>
        </authorList>
    </citation>
    <scope>IDENTIFICATION</scope>
</reference>
<dbReference type="SUPFAM" id="SSF54791">
    <property type="entry name" value="Eukaryotic type KH-domain (KH-domain type I)"/>
    <property type="match status" value="4"/>
</dbReference>
<name>A0A8C6PH55_NOTFU</name>
<dbReference type="InterPro" id="IPR004087">
    <property type="entry name" value="KH_dom"/>
</dbReference>
<dbReference type="Ensembl" id="ENSNFUT00015045682.1">
    <property type="protein sequence ID" value="ENSNFUP00015043773.1"/>
    <property type="gene ID" value="ENSNFUG00015019813.1"/>
</dbReference>
<dbReference type="Proteomes" id="UP000694548">
    <property type="component" value="Chromosome sgr02"/>
</dbReference>
<dbReference type="FunFam" id="3.30.1370.10:FF:000007">
    <property type="entry name" value="far upstream element-binding protein 1 isoform X1"/>
    <property type="match status" value="1"/>
</dbReference>
<feature type="region of interest" description="Disordered" evidence="3">
    <location>
        <begin position="460"/>
        <end position="494"/>
    </location>
</feature>
<dbReference type="PROSITE" id="PS50084">
    <property type="entry name" value="KH_TYPE_1"/>
    <property type="match status" value="4"/>
</dbReference>
<keyword evidence="2" id="KW-0694">RNA-binding</keyword>
<dbReference type="InterPro" id="IPR004088">
    <property type="entry name" value="KH_dom_type_1"/>
</dbReference>
<protein>
    <submittedName>
        <fullName evidence="5">Far upstream element binding protein 3</fullName>
    </submittedName>
</protein>
<dbReference type="AlphaFoldDB" id="A0A8C6PH55"/>
<accession>A0A8C6PH55</accession>
<feature type="compositionally biased region" description="Polar residues" evidence="3">
    <location>
        <begin position="482"/>
        <end position="494"/>
    </location>
</feature>
<feature type="domain" description="K Homology" evidence="4">
    <location>
        <begin position="50"/>
        <end position="120"/>
    </location>
</feature>
<feature type="domain" description="K Homology" evidence="4">
    <location>
        <begin position="135"/>
        <end position="207"/>
    </location>
</feature>
<gene>
    <name evidence="5" type="primary">FUBP3</name>
</gene>
<evidence type="ECO:0000259" key="4">
    <source>
        <dbReference type="SMART" id="SM00322"/>
    </source>
</evidence>
<dbReference type="GO" id="GO:0003723">
    <property type="term" value="F:RNA binding"/>
    <property type="evidence" value="ECO:0007669"/>
    <property type="project" value="UniProtKB-UniRule"/>
</dbReference>
<dbReference type="InterPro" id="IPR036612">
    <property type="entry name" value="KH_dom_type_1_sf"/>
</dbReference>
<reference evidence="5" key="1">
    <citation type="submission" date="2014-08" db="EMBL/GenBank/DDBJ databases">
        <authorList>
            <person name="Senf B."/>
            <person name="Petzold A."/>
            <person name="Downie B.R."/>
            <person name="Koch P."/>
            <person name="Platzer M."/>
        </authorList>
    </citation>
    <scope>NUCLEOTIDE SEQUENCE [LARGE SCALE GENOMIC DNA]</scope>
    <source>
        <strain evidence="5">GRZ</strain>
    </source>
</reference>